<name>A0ABR2TTA4_9ROSI</name>
<reference evidence="1 2" key="1">
    <citation type="journal article" date="2024" name="G3 (Bethesda)">
        <title>Genome assembly of Hibiscus sabdariffa L. provides insights into metabolisms of medicinal natural products.</title>
        <authorList>
            <person name="Kim T."/>
        </authorList>
    </citation>
    <scope>NUCLEOTIDE SEQUENCE [LARGE SCALE GENOMIC DNA]</scope>
    <source>
        <strain evidence="1">TK-2024</strain>
        <tissue evidence="1">Old leaves</tissue>
    </source>
</reference>
<dbReference type="Proteomes" id="UP001396334">
    <property type="component" value="Unassembled WGS sequence"/>
</dbReference>
<organism evidence="1 2">
    <name type="scientific">Hibiscus sabdariffa</name>
    <name type="common">roselle</name>
    <dbReference type="NCBI Taxonomy" id="183260"/>
    <lineage>
        <taxon>Eukaryota</taxon>
        <taxon>Viridiplantae</taxon>
        <taxon>Streptophyta</taxon>
        <taxon>Embryophyta</taxon>
        <taxon>Tracheophyta</taxon>
        <taxon>Spermatophyta</taxon>
        <taxon>Magnoliopsida</taxon>
        <taxon>eudicotyledons</taxon>
        <taxon>Gunneridae</taxon>
        <taxon>Pentapetalae</taxon>
        <taxon>rosids</taxon>
        <taxon>malvids</taxon>
        <taxon>Malvales</taxon>
        <taxon>Malvaceae</taxon>
        <taxon>Malvoideae</taxon>
        <taxon>Hibiscus</taxon>
    </lineage>
</organism>
<evidence type="ECO:0000313" key="1">
    <source>
        <dbReference type="EMBL" id="KAK9040581.1"/>
    </source>
</evidence>
<sequence length="108" mass="12516">MDGCLAAEMATDRKRNERGLLPVIGAVSARETTSDARRDVDSWFRLDDLGYRLSLRDRGDLRRWLTTTAVESDRFNRGRRLKASRMSSDNGNGNDNRRRVWCRRNVLD</sequence>
<dbReference type="EMBL" id="JBBPBN010000004">
    <property type="protein sequence ID" value="KAK9040581.1"/>
    <property type="molecule type" value="Genomic_DNA"/>
</dbReference>
<comment type="caution">
    <text evidence="1">The sequence shown here is derived from an EMBL/GenBank/DDBJ whole genome shotgun (WGS) entry which is preliminary data.</text>
</comment>
<proteinExistence type="predicted"/>
<evidence type="ECO:0000313" key="2">
    <source>
        <dbReference type="Proteomes" id="UP001396334"/>
    </source>
</evidence>
<accession>A0ABR2TTA4</accession>
<gene>
    <name evidence="1" type="ORF">V6N11_015726</name>
</gene>
<protein>
    <submittedName>
        <fullName evidence="1">Uncharacterized protein</fullName>
    </submittedName>
</protein>
<keyword evidence="2" id="KW-1185">Reference proteome</keyword>